<dbReference type="AlphaFoldDB" id="A0A1G2R2P4"/>
<protein>
    <submittedName>
        <fullName evidence="3">UDP-N-acetylglucosamine 4,6-dehydratase (Inverting)</fullName>
    </submittedName>
</protein>
<dbReference type="CDD" id="cd05237">
    <property type="entry name" value="UDP_invert_4-6DH_SDR_e"/>
    <property type="match status" value="1"/>
</dbReference>
<gene>
    <name evidence="3" type="ORF">A2672_00285</name>
</gene>
<evidence type="ECO:0000313" key="4">
    <source>
        <dbReference type="Proteomes" id="UP000178065"/>
    </source>
</evidence>
<evidence type="ECO:0000259" key="2">
    <source>
        <dbReference type="Pfam" id="PF02719"/>
    </source>
</evidence>
<dbReference type="PANTHER" id="PTHR43318">
    <property type="entry name" value="UDP-N-ACETYLGLUCOSAMINE 4,6-DEHYDRATASE"/>
    <property type="match status" value="1"/>
</dbReference>
<dbReference type="InterPro" id="IPR051203">
    <property type="entry name" value="Polysaccharide_Synthase-Rel"/>
</dbReference>
<dbReference type="STRING" id="1802448.A2672_00285"/>
<comment type="similarity">
    <text evidence="1">Belongs to the polysaccharide synthase family.</text>
</comment>
<proteinExistence type="inferred from homology"/>
<sequence>MAFFDDKTILVTGGCGSFGQKFAEVVLRDHNPQSIRIYDHNELGLVEMERAMPDSRLRFLVGDVRDRGRLTRAMNRVNIVVHAAALKHVPVCEYNPIEAIKTNIDGACNVIDAALDARVERVMAVSTDKAVYPVNLYGATKKVAEQLFVQANVYTGSHGKTEFSCARYGNVIGSNGSVIPLFIEQKRRGEITITDERMTRFWVGLQEGVQFVIRSIEQMVGGEIFVPRLPSMKLLDLVEVIAPGVERRIIGIRPGEKLHEALITPEEATRTLQFTDHFVVTPAFPFWESDNHKEGKEVSRDFFYASHTNDWWLSREEMHQLCKEFLV</sequence>
<feature type="domain" description="Polysaccharide biosynthesis protein CapD-like" evidence="2">
    <location>
        <begin position="9"/>
        <end position="281"/>
    </location>
</feature>
<evidence type="ECO:0000313" key="3">
    <source>
        <dbReference type="EMBL" id="OHA66522.1"/>
    </source>
</evidence>
<dbReference type="InterPro" id="IPR020025">
    <property type="entry name" value="PseB"/>
</dbReference>
<dbReference type="InterPro" id="IPR003869">
    <property type="entry name" value="Polysac_CapD-like"/>
</dbReference>
<organism evidence="3 4">
    <name type="scientific">Candidatus Wildermuthbacteria bacterium RIFCSPHIGHO2_01_FULL_49_22b</name>
    <dbReference type="NCBI Taxonomy" id="1802448"/>
    <lineage>
        <taxon>Bacteria</taxon>
        <taxon>Candidatus Wildermuthiibacteriota</taxon>
    </lineage>
</organism>
<dbReference type="SUPFAM" id="SSF51735">
    <property type="entry name" value="NAD(P)-binding Rossmann-fold domains"/>
    <property type="match status" value="1"/>
</dbReference>
<accession>A0A1G2R2P4</accession>
<dbReference type="NCBIfam" id="TIGR03589">
    <property type="entry name" value="PseB"/>
    <property type="match status" value="1"/>
</dbReference>
<dbReference type="InterPro" id="IPR036291">
    <property type="entry name" value="NAD(P)-bd_dom_sf"/>
</dbReference>
<evidence type="ECO:0000256" key="1">
    <source>
        <dbReference type="ARBA" id="ARBA00007430"/>
    </source>
</evidence>
<dbReference type="Gene3D" id="3.40.50.720">
    <property type="entry name" value="NAD(P)-binding Rossmann-like Domain"/>
    <property type="match status" value="1"/>
</dbReference>
<comment type="caution">
    <text evidence="3">The sequence shown here is derived from an EMBL/GenBank/DDBJ whole genome shotgun (WGS) entry which is preliminary data.</text>
</comment>
<dbReference type="Pfam" id="PF02719">
    <property type="entry name" value="Polysacc_synt_2"/>
    <property type="match status" value="1"/>
</dbReference>
<dbReference type="EMBL" id="MHTT01000001">
    <property type="protein sequence ID" value="OHA66522.1"/>
    <property type="molecule type" value="Genomic_DNA"/>
</dbReference>
<dbReference type="PANTHER" id="PTHR43318:SF2">
    <property type="entry name" value="UDP-N-ACETYLGLUCOSAMINE 4,6-DEHYDRATASE (INVERTING)"/>
    <property type="match status" value="1"/>
</dbReference>
<dbReference type="Proteomes" id="UP000178065">
    <property type="component" value="Unassembled WGS sequence"/>
</dbReference>
<name>A0A1G2R2P4_9BACT</name>
<reference evidence="3 4" key="1">
    <citation type="journal article" date="2016" name="Nat. Commun.">
        <title>Thousands of microbial genomes shed light on interconnected biogeochemical processes in an aquifer system.</title>
        <authorList>
            <person name="Anantharaman K."/>
            <person name="Brown C.T."/>
            <person name="Hug L.A."/>
            <person name="Sharon I."/>
            <person name="Castelle C.J."/>
            <person name="Probst A.J."/>
            <person name="Thomas B.C."/>
            <person name="Singh A."/>
            <person name="Wilkins M.J."/>
            <person name="Karaoz U."/>
            <person name="Brodie E.L."/>
            <person name="Williams K.H."/>
            <person name="Hubbard S.S."/>
            <person name="Banfield J.F."/>
        </authorList>
    </citation>
    <scope>NUCLEOTIDE SEQUENCE [LARGE SCALE GENOMIC DNA]</scope>
</reference>